<dbReference type="AlphaFoldDB" id="A0A6N9H5N2"/>
<organism evidence="2 3">
    <name type="scientific">Brevibacterium rongguiense</name>
    <dbReference type="NCBI Taxonomy" id="2695267"/>
    <lineage>
        <taxon>Bacteria</taxon>
        <taxon>Bacillati</taxon>
        <taxon>Actinomycetota</taxon>
        <taxon>Actinomycetes</taxon>
        <taxon>Micrococcales</taxon>
        <taxon>Brevibacteriaceae</taxon>
        <taxon>Brevibacterium</taxon>
    </lineage>
</organism>
<dbReference type="RefSeq" id="WP_160952806.1">
    <property type="nucleotide sequence ID" value="NZ_WWEQ01000015.1"/>
</dbReference>
<gene>
    <name evidence="2" type="ORF">GSY69_05150</name>
</gene>
<dbReference type="Proteomes" id="UP000469215">
    <property type="component" value="Unassembled WGS sequence"/>
</dbReference>
<feature type="compositionally biased region" description="Low complexity" evidence="1">
    <location>
        <begin position="1"/>
        <end position="20"/>
    </location>
</feature>
<feature type="region of interest" description="Disordered" evidence="1">
    <location>
        <begin position="1"/>
        <end position="140"/>
    </location>
</feature>
<dbReference type="EMBL" id="WWEQ01000015">
    <property type="protein sequence ID" value="MYM19370.1"/>
    <property type="molecule type" value="Genomic_DNA"/>
</dbReference>
<feature type="compositionally biased region" description="Basic and acidic residues" evidence="1">
    <location>
        <begin position="98"/>
        <end position="121"/>
    </location>
</feature>
<evidence type="ECO:0000313" key="2">
    <source>
        <dbReference type="EMBL" id="MYM19370.1"/>
    </source>
</evidence>
<sequence>MTASPSTVETAATASAAPAQDEQRGGRGRQRGGGEAGDGGDDEGRRESGGGRAVRPTQRYGQQGEGGRAQGHVDGEEGEGTLGIPADERLGLGAHVDVGGDEHHERAGRGAHGPDGEEVSARTHPTIVGEAAAPGCRPKG</sequence>
<protein>
    <submittedName>
        <fullName evidence="2">Uncharacterized protein</fullName>
    </submittedName>
</protein>
<accession>A0A6N9H5N2</accession>
<proteinExistence type="predicted"/>
<name>A0A6N9H5N2_9MICO</name>
<evidence type="ECO:0000313" key="3">
    <source>
        <dbReference type="Proteomes" id="UP000469215"/>
    </source>
</evidence>
<keyword evidence="3" id="KW-1185">Reference proteome</keyword>
<evidence type="ECO:0000256" key="1">
    <source>
        <dbReference type="SAM" id="MobiDB-lite"/>
    </source>
</evidence>
<comment type="caution">
    <text evidence="2">The sequence shown here is derived from an EMBL/GenBank/DDBJ whole genome shotgun (WGS) entry which is preliminary data.</text>
</comment>
<reference evidence="2 3" key="1">
    <citation type="submission" date="2020-01" db="EMBL/GenBank/DDBJ databases">
        <authorList>
            <person name="Deng T."/>
        </authorList>
    </citation>
    <scope>NUCLEOTIDE SEQUENCE [LARGE SCALE GENOMIC DNA]</scope>
    <source>
        <strain evidence="2 3">5221</strain>
    </source>
</reference>